<gene>
    <name evidence="2" type="ORF">H6P81_010590</name>
</gene>
<sequence>MVQINRDHVATPRLGTSLRCGVTLTKTSPGMADPKRRHVRDLEAYNSERDNLSEKVERQASKVEALREEIFSARFSQSRMLNQAKEKFSTLQYKINPDPTNRPAPEKTRGS</sequence>
<keyword evidence="1" id="KW-0175">Coiled coil</keyword>
<protein>
    <submittedName>
        <fullName evidence="2">Uncharacterized protein</fullName>
    </submittedName>
</protein>
<proteinExistence type="predicted"/>
<keyword evidence="3" id="KW-1185">Reference proteome</keyword>
<dbReference type="Proteomes" id="UP000825729">
    <property type="component" value="Unassembled WGS sequence"/>
</dbReference>
<evidence type="ECO:0000256" key="1">
    <source>
        <dbReference type="SAM" id="Coils"/>
    </source>
</evidence>
<evidence type="ECO:0000313" key="3">
    <source>
        <dbReference type="Proteomes" id="UP000825729"/>
    </source>
</evidence>
<reference evidence="2 3" key="1">
    <citation type="submission" date="2021-07" db="EMBL/GenBank/DDBJ databases">
        <title>The Aristolochia fimbriata genome: insights into angiosperm evolution, floral development and chemical biosynthesis.</title>
        <authorList>
            <person name="Jiao Y."/>
        </authorList>
    </citation>
    <scope>NUCLEOTIDE SEQUENCE [LARGE SCALE GENOMIC DNA]</scope>
    <source>
        <strain evidence="2">IBCAS-2021</strain>
        <tissue evidence="2">Leaf</tissue>
    </source>
</reference>
<dbReference type="AlphaFoldDB" id="A0AAV7ERA2"/>
<dbReference type="EMBL" id="JAINDJ010000004">
    <property type="protein sequence ID" value="KAG9450625.1"/>
    <property type="molecule type" value="Genomic_DNA"/>
</dbReference>
<feature type="coiled-coil region" evidence="1">
    <location>
        <begin position="35"/>
        <end position="69"/>
    </location>
</feature>
<accession>A0AAV7ERA2</accession>
<comment type="caution">
    <text evidence="2">The sequence shown here is derived from an EMBL/GenBank/DDBJ whole genome shotgun (WGS) entry which is preliminary data.</text>
</comment>
<name>A0AAV7ERA2_ARIFI</name>
<evidence type="ECO:0000313" key="2">
    <source>
        <dbReference type="EMBL" id="KAG9450625.1"/>
    </source>
</evidence>
<organism evidence="2 3">
    <name type="scientific">Aristolochia fimbriata</name>
    <name type="common">White veined hardy Dutchman's pipe vine</name>
    <dbReference type="NCBI Taxonomy" id="158543"/>
    <lineage>
        <taxon>Eukaryota</taxon>
        <taxon>Viridiplantae</taxon>
        <taxon>Streptophyta</taxon>
        <taxon>Embryophyta</taxon>
        <taxon>Tracheophyta</taxon>
        <taxon>Spermatophyta</taxon>
        <taxon>Magnoliopsida</taxon>
        <taxon>Magnoliidae</taxon>
        <taxon>Piperales</taxon>
        <taxon>Aristolochiaceae</taxon>
        <taxon>Aristolochia</taxon>
    </lineage>
</organism>